<gene>
    <name evidence="1" type="ORF">M409DRAFT_21400</name>
</gene>
<organism evidence="1 2">
    <name type="scientific">Zasmidium cellare ATCC 36951</name>
    <dbReference type="NCBI Taxonomy" id="1080233"/>
    <lineage>
        <taxon>Eukaryota</taxon>
        <taxon>Fungi</taxon>
        <taxon>Dikarya</taxon>
        <taxon>Ascomycota</taxon>
        <taxon>Pezizomycotina</taxon>
        <taxon>Dothideomycetes</taxon>
        <taxon>Dothideomycetidae</taxon>
        <taxon>Mycosphaerellales</taxon>
        <taxon>Mycosphaerellaceae</taxon>
        <taxon>Zasmidium</taxon>
    </lineage>
</organism>
<proteinExistence type="predicted"/>
<dbReference type="Proteomes" id="UP000799537">
    <property type="component" value="Unassembled WGS sequence"/>
</dbReference>
<evidence type="ECO:0000313" key="1">
    <source>
        <dbReference type="EMBL" id="KAF2168658.1"/>
    </source>
</evidence>
<protein>
    <submittedName>
        <fullName evidence="1">Uncharacterized protein</fullName>
    </submittedName>
</protein>
<sequence>MADFIYSEYRDVVRVDADTMVPQAGYRYFAADDYPLPSLQYAREMTLARGRILYEVWDHWRNMFVGYIVPSPVFHEALAHRDGPSPSVWSNLRPDRRLICHQTYRIITERFPRVHLMSARLITESCFSEYDRMSVPSHQFIEAAVVEHVRNFWT</sequence>
<name>A0A6A6CR59_ZASCE</name>
<dbReference type="GeneID" id="54559116"/>
<dbReference type="EMBL" id="ML993590">
    <property type="protein sequence ID" value="KAF2168658.1"/>
    <property type="molecule type" value="Genomic_DNA"/>
</dbReference>
<dbReference type="RefSeq" id="XP_033669547.1">
    <property type="nucleotide sequence ID" value="XM_033805844.1"/>
</dbReference>
<dbReference type="AlphaFoldDB" id="A0A6A6CR59"/>
<reference evidence="1" key="1">
    <citation type="journal article" date="2020" name="Stud. Mycol.">
        <title>101 Dothideomycetes genomes: a test case for predicting lifestyles and emergence of pathogens.</title>
        <authorList>
            <person name="Haridas S."/>
            <person name="Albert R."/>
            <person name="Binder M."/>
            <person name="Bloem J."/>
            <person name="Labutti K."/>
            <person name="Salamov A."/>
            <person name="Andreopoulos B."/>
            <person name="Baker S."/>
            <person name="Barry K."/>
            <person name="Bills G."/>
            <person name="Bluhm B."/>
            <person name="Cannon C."/>
            <person name="Castanera R."/>
            <person name="Culley D."/>
            <person name="Daum C."/>
            <person name="Ezra D."/>
            <person name="Gonzalez J."/>
            <person name="Henrissat B."/>
            <person name="Kuo A."/>
            <person name="Liang C."/>
            <person name="Lipzen A."/>
            <person name="Lutzoni F."/>
            <person name="Magnuson J."/>
            <person name="Mondo S."/>
            <person name="Nolan M."/>
            <person name="Ohm R."/>
            <person name="Pangilinan J."/>
            <person name="Park H.-J."/>
            <person name="Ramirez L."/>
            <person name="Alfaro M."/>
            <person name="Sun H."/>
            <person name="Tritt A."/>
            <person name="Yoshinaga Y."/>
            <person name="Zwiers L.-H."/>
            <person name="Turgeon B."/>
            <person name="Goodwin S."/>
            <person name="Spatafora J."/>
            <person name="Crous P."/>
            <person name="Grigoriev I."/>
        </authorList>
    </citation>
    <scope>NUCLEOTIDE SEQUENCE</scope>
    <source>
        <strain evidence="1">ATCC 36951</strain>
    </source>
</reference>
<accession>A0A6A6CR59</accession>
<evidence type="ECO:0000313" key="2">
    <source>
        <dbReference type="Proteomes" id="UP000799537"/>
    </source>
</evidence>
<keyword evidence="2" id="KW-1185">Reference proteome</keyword>
<dbReference type="OrthoDB" id="3942661at2759"/>